<proteinExistence type="inferred from homology"/>
<dbReference type="NCBIfam" id="TIGR03506">
    <property type="entry name" value="FlgEFG_subfam"/>
    <property type="match status" value="1"/>
</dbReference>
<evidence type="ECO:0000259" key="6">
    <source>
        <dbReference type="Pfam" id="PF00460"/>
    </source>
</evidence>
<sequence>MSFNIGLSGLRAATKDLNVTGNNIANAGTVGFKQSRAEFADVYSATVMGTGKNQQGSGVLLGNVSQLFNQGNINYTQNPMDLAINGNGFFQVSNNGALSYTRAGFFGTDKDGFIVDNFGYNLQGYRVDNNGHLQTGVIGNLQIQKASQDPKATSEIRQAYNLNSTSNVPPNSPFLASDPGTYNSSTSTNIYDSQGNAHTFSQYFVKTGPNNWTMNVLIDGAHPHAGVANLAAKTAKEQAGSTPQDIANAAINALDPTSDFGIRMTTELNALMAQTPPPSAEQVMAAITRVGNNSPISLNVAFDSAGKMLPIDPATNPSLFDPAAGGAATVDQFWELNPDGTVTLRAGQWTPATMSDDKPPVALANGSVMNATGVLLDMRSASQFASAFAVTEVAQDGYTTGELSGVEIDDTGMIFARYTNGQSKVQGQVILADFANVQGLTPVGKTQWVQSLESGEPVRNPGRTGTLGAIQSGALEDSNVELSDQLVNLIVAQRNYQANAKTIETNSAITQTIINIR</sequence>
<comment type="function">
    <text evidence="5">A flexible structure which links the flagellar filament to the drive apparatus in the basal body.</text>
</comment>
<dbReference type="InterPro" id="IPR053967">
    <property type="entry name" value="LlgE_F_G-like_D1"/>
</dbReference>
<keyword evidence="4 5" id="KW-0975">Bacterial flagellum</keyword>
<dbReference type="Pfam" id="PF07559">
    <property type="entry name" value="FlgE_D2"/>
    <property type="match status" value="1"/>
</dbReference>
<keyword evidence="10" id="KW-0969">Cilium</keyword>
<dbReference type="GO" id="GO:0005829">
    <property type="term" value="C:cytosol"/>
    <property type="evidence" value="ECO:0007669"/>
    <property type="project" value="TreeGrafter"/>
</dbReference>
<dbReference type="GO" id="GO:0009425">
    <property type="term" value="C:bacterial-type flagellum basal body"/>
    <property type="evidence" value="ECO:0007669"/>
    <property type="project" value="UniProtKB-SubCell"/>
</dbReference>
<evidence type="ECO:0000256" key="4">
    <source>
        <dbReference type="ARBA" id="ARBA00023143"/>
    </source>
</evidence>
<organism evidence="10 11">
    <name type="scientific">Thiopseudomonas denitrificans</name>
    <dbReference type="NCBI Taxonomy" id="1501432"/>
    <lineage>
        <taxon>Bacteria</taxon>
        <taxon>Pseudomonadati</taxon>
        <taxon>Pseudomonadota</taxon>
        <taxon>Gammaproteobacteria</taxon>
        <taxon>Pseudomonadales</taxon>
        <taxon>Pseudomonadaceae</taxon>
        <taxon>Thiopseudomonas</taxon>
    </lineage>
</organism>
<evidence type="ECO:0000256" key="5">
    <source>
        <dbReference type="RuleBase" id="RU362116"/>
    </source>
</evidence>
<evidence type="ECO:0000259" key="7">
    <source>
        <dbReference type="Pfam" id="PF06429"/>
    </source>
</evidence>
<evidence type="ECO:0000259" key="8">
    <source>
        <dbReference type="Pfam" id="PF07559"/>
    </source>
</evidence>
<comment type="subcellular location">
    <subcellularLocation>
        <location evidence="1 5">Bacterial flagellum basal body</location>
    </subcellularLocation>
</comment>
<dbReference type="OrthoDB" id="8578401at2"/>
<dbReference type="GO" id="GO:0009424">
    <property type="term" value="C:bacterial-type flagellum hook"/>
    <property type="evidence" value="ECO:0007669"/>
    <property type="project" value="TreeGrafter"/>
</dbReference>
<dbReference type="InterPro" id="IPR001444">
    <property type="entry name" value="Flag_bb_rod_N"/>
</dbReference>
<dbReference type="Proteomes" id="UP000294575">
    <property type="component" value="Unassembled WGS sequence"/>
</dbReference>
<dbReference type="PANTHER" id="PTHR30435:SF1">
    <property type="entry name" value="FLAGELLAR HOOK PROTEIN FLGE"/>
    <property type="match status" value="1"/>
</dbReference>
<keyword evidence="11" id="KW-1185">Reference proteome</keyword>
<evidence type="ECO:0000259" key="9">
    <source>
        <dbReference type="Pfam" id="PF22692"/>
    </source>
</evidence>
<keyword evidence="10" id="KW-0282">Flagellum</keyword>
<evidence type="ECO:0000313" key="11">
    <source>
        <dbReference type="Proteomes" id="UP000294575"/>
    </source>
</evidence>
<evidence type="ECO:0000256" key="1">
    <source>
        <dbReference type="ARBA" id="ARBA00004117"/>
    </source>
</evidence>
<protein>
    <recommendedName>
        <fullName evidence="3 5">Flagellar hook protein FlgE</fullName>
    </recommendedName>
</protein>
<evidence type="ECO:0000313" key="10">
    <source>
        <dbReference type="EMBL" id="TDQ36173.1"/>
    </source>
</evidence>
<dbReference type="EMBL" id="SNYK01000014">
    <property type="protein sequence ID" value="TDQ36173.1"/>
    <property type="molecule type" value="Genomic_DNA"/>
</dbReference>
<keyword evidence="10" id="KW-0966">Cell projection</keyword>
<accession>A0A4R6TVA2</accession>
<name>A0A4R6TVA2_9GAMM</name>
<dbReference type="SUPFAM" id="SSF117143">
    <property type="entry name" value="Flagellar hook protein flgE"/>
    <property type="match status" value="1"/>
</dbReference>
<dbReference type="Gene3D" id="2.60.98.20">
    <property type="entry name" value="Flagellar hook protein FlgE"/>
    <property type="match status" value="1"/>
</dbReference>
<dbReference type="RefSeq" id="WP_101496374.1">
    <property type="nucleotide sequence ID" value="NZ_LNJZ01000005.1"/>
</dbReference>
<dbReference type="PANTHER" id="PTHR30435">
    <property type="entry name" value="FLAGELLAR PROTEIN"/>
    <property type="match status" value="1"/>
</dbReference>
<dbReference type="InterPro" id="IPR037925">
    <property type="entry name" value="FlgE/F/G-like"/>
</dbReference>
<comment type="caution">
    <text evidence="10">The sequence shown here is derived from an EMBL/GenBank/DDBJ whole genome shotgun (WGS) entry which is preliminary data.</text>
</comment>
<dbReference type="Pfam" id="PF22692">
    <property type="entry name" value="LlgE_F_G_D1"/>
    <property type="match status" value="1"/>
</dbReference>
<reference evidence="10 11" key="1">
    <citation type="submission" date="2019-03" db="EMBL/GenBank/DDBJ databases">
        <title>Genomic Encyclopedia of Type Strains, Phase IV (KMG-IV): sequencing the most valuable type-strain genomes for metagenomic binning, comparative biology and taxonomic classification.</title>
        <authorList>
            <person name="Goeker M."/>
        </authorList>
    </citation>
    <scope>NUCLEOTIDE SEQUENCE [LARGE SCALE GENOMIC DNA]</scope>
    <source>
        <strain evidence="10 11">DSM 28679</strain>
    </source>
</reference>
<dbReference type="InterPro" id="IPR020013">
    <property type="entry name" value="Flagellar_FlgE/F/G"/>
</dbReference>
<comment type="similarity">
    <text evidence="2 5">Belongs to the flagella basal body rod proteins family.</text>
</comment>
<feature type="domain" description="Flagellar hook protein FlgE D2" evidence="8">
    <location>
        <begin position="161"/>
        <end position="398"/>
    </location>
</feature>
<evidence type="ECO:0000256" key="3">
    <source>
        <dbReference type="ARBA" id="ARBA00019015"/>
    </source>
</evidence>
<dbReference type="AlphaFoldDB" id="A0A4R6TVA2"/>
<gene>
    <name evidence="10" type="ORF">DFQ45_11440</name>
</gene>
<feature type="domain" description="Flagellar basal body rod protein N-terminal" evidence="6">
    <location>
        <begin position="4"/>
        <end position="33"/>
    </location>
</feature>
<dbReference type="InterPro" id="IPR037058">
    <property type="entry name" value="Falgellar_hook_FlgE_sf"/>
</dbReference>
<feature type="domain" description="Flagellar basal-body/hook protein C-terminal" evidence="7">
    <location>
        <begin position="471"/>
        <end position="516"/>
    </location>
</feature>
<dbReference type="Pfam" id="PF06429">
    <property type="entry name" value="Flg_bbr_C"/>
    <property type="match status" value="1"/>
</dbReference>
<dbReference type="Pfam" id="PF00460">
    <property type="entry name" value="Flg_bb_rod"/>
    <property type="match status" value="1"/>
</dbReference>
<feature type="domain" description="Flagellar hook protein FlgE/F/G-like D1" evidence="9">
    <location>
        <begin position="83"/>
        <end position="143"/>
    </location>
</feature>
<dbReference type="GO" id="GO:0071978">
    <property type="term" value="P:bacterial-type flagellum-dependent swarming motility"/>
    <property type="evidence" value="ECO:0007669"/>
    <property type="project" value="TreeGrafter"/>
</dbReference>
<evidence type="ECO:0000256" key="2">
    <source>
        <dbReference type="ARBA" id="ARBA00009677"/>
    </source>
</evidence>
<dbReference type="InterPro" id="IPR010930">
    <property type="entry name" value="Flg_bb/hook_C_dom"/>
</dbReference>
<dbReference type="InterPro" id="IPR011491">
    <property type="entry name" value="FlgE_D2"/>
</dbReference>